<dbReference type="GO" id="GO:0005886">
    <property type="term" value="C:plasma membrane"/>
    <property type="evidence" value="ECO:0007669"/>
    <property type="project" value="TreeGrafter"/>
</dbReference>
<dbReference type="EMBL" id="JACBKZ010000002">
    <property type="protein sequence ID" value="KAF5956524.1"/>
    <property type="molecule type" value="Genomic_DNA"/>
</dbReference>
<dbReference type="GO" id="GO:0009506">
    <property type="term" value="C:plasmodesma"/>
    <property type="evidence" value="ECO:0007669"/>
    <property type="project" value="TreeGrafter"/>
</dbReference>
<sequence>MYKSLMAHSLSRPLGTPPQHSTTVRHDPINCPDIDSGQLLHCVVADTCVAMDEWLQNPTANSALENIIPRANDQFAQAILTGTKSVSFALVNISNTAITNVYNVQWPPDATPLYFNQSGPLMPLLCNPFNLNLTDRQCQVGEVNFMNATKVWKNYTCQVSTSGICTTPGRLTPMGYNDLTASLNVSYGLYYYSPFLVDLVDSTYLKTTFDDISRNYCPGMRQSTRWIYVGFTVVSAAVMLSLVLWIVYGRERRQRKYYRRK</sequence>
<comment type="caution">
    <text evidence="3">The sequence shown here is derived from an EMBL/GenBank/DDBJ whole genome shotgun (WGS) entry which is preliminary data.</text>
</comment>
<dbReference type="Proteomes" id="UP000593564">
    <property type="component" value="Unassembled WGS sequence"/>
</dbReference>
<proteinExistence type="predicted"/>
<keyword evidence="2" id="KW-0472">Membrane</keyword>
<evidence type="ECO:0000313" key="3">
    <source>
        <dbReference type="EMBL" id="KAF5956524.1"/>
    </source>
</evidence>
<reference evidence="4" key="1">
    <citation type="journal article" date="2020" name="Nat. Commun.">
        <title>Genome assembly of wild tea tree DASZ reveals pedigree and selection history of tea varieties.</title>
        <authorList>
            <person name="Zhang W."/>
            <person name="Zhang Y."/>
            <person name="Qiu H."/>
            <person name="Guo Y."/>
            <person name="Wan H."/>
            <person name="Zhang X."/>
            <person name="Scossa F."/>
            <person name="Alseekh S."/>
            <person name="Zhang Q."/>
            <person name="Wang P."/>
            <person name="Xu L."/>
            <person name="Schmidt M.H."/>
            <person name="Jia X."/>
            <person name="Li D."/>
            <person name="Zhu A."/>
            <person name="Guo F."/>
            <person name="Chen W."/>
            <person name="Ni D."/>
            <person name="Usadel B."/>
            <person name="Fernie A.R."/>
            <person name="Wen W."/>
        </authorList>
    </citation>
    <scope>NUCLEOTIDE SEQUENCE [LARGE SCALE GENOMIC DNA]</scope>
    <source>
        <strain evidence="4">cv. G240</strain>
    </source>
</reference>
<feature type="region of interest" description="Disordered" evidence="1">
    <location>
        <begin position="1"/>
        <end position="23"/>
    </location>
</feature>
<keyword evidence="2" id="KW-1133">Transmembrane helix</keyword>
<evidence type="ECO:0000256" key="1">
    <source>
        <dbReference type="SAM" id="MobiDB-lite"/>
    </source>
</evidence>
<accession>A0A7J7HWQ0</accession>
<dbReference type="PANTHER" id="PTHR31414">
    <property type="entry name" value="TRANSMEMBRANE PROTEIN DDB_G0292058"/>
    <property type="match status" value="1"/>
</dbReference>
<gene>
    <name evidence="3" type="ORF">HYC85_003749</name>
</gene>
<protein>
    <submittedName>
        <fullName evidence="3">Uncharacterized protein</fullName>
    </submittedName>
</protein>
<feature type="transmembrane region" description="Helical" evidence="2">
    <location>
        <begin position="226"/>
        <end position="248"/>
    </location>
</feature>
<dbReference type="PANTHER" id="PTHR31414:SF15">
    <property type="entry name" value="PLASMA MEMBRANE FUSION PROTEIN"/>
    <property type="match status" value="1"/>
</dbReference>
<dbReference type="InterPro" id="IPR040283">
    <property type="entry name" value="DDB_G0292058-like"/>
</dbReference>
<dbReference type="AlphaFoldDB" id="A0A7J7HWQ0"/>
<reference evidence="3 4" key="2">
    <citation type="submission" date="2020-07" db="EMBL/GenBank/DDBJ databases">
        <title>Genome assembly of wild tea tree DASZ reveals pedigree and selection history of tea varieties.</title>
        <authorList>
            <person name="Zhang W."/>
        </authorList>
    </citation>
    <scope>NUCLEOTIDE SEQUENCE [LARGE SCALE GENOMIC DNA]</scope>
    <source>
        <strain evidence="4">cv. G240</strain>
        <tissue evidence="3">Leaf</tissue>
    </source>
</reference>
<evidence type="ECO:0000313" key="4">
    <source>
        <dbReference type="Proteomes" id="UP000593564"/>
    </source>
</evidence>
<name>A0A7J7HWQ0_CAMSI</name>
<organism evidence="3 4">
    <name type="scientific">Camellia sinensis</name>
    <name type="common">Tea plant</name>
    <name type="synonym">Thea sinensis</name>
    <dbReference type="NCBI Taxonomy" id="4442"/>
    <lineage>
        <taxon>Eukaryota</taxon>
        <taxon>Viridiplantae</taxon>
        <taxon>Streptophyta</taxon>
        <taxon>Embryophyta</taxon>
        <taxon>Tracheophyta</taxon>
        <taxon>Spermatophyta</taxon>
        <taxon>Magnoliopsida</taxon>
        <taxon>eudicotyledons</taxon>
        <taxon>Gunneridae</taxon>
        <taxon>Pentapetalae</taxon>
        <taxon>asterids</taxon>
        <taxon>Ericales</taxon>
        <taxon>Theaceae</taxon>
        <taxon>Camellia</taxon>
    </lineage>
</organism>
<keyword evidence="4" id="KW-1185">Reference proteome</keyword>
<keyword evidence="2" id="KW-0812">Transmembrane</keyword>
<evidence type="ECO:0000256" key="2">
    <source>
        <dbReference type="SAM" id="Phobius"/>
    </source>
</evidence>